<keyword evidence="3" id="KW-1185">Reference proteome</keyword>
<evidence type="ECO:0000256" key="1">
    <source>
        <dbReference type="SAM" id="MobiDB-lite"/>
    </source>
</evidence>
<comment type="caution">
    <text evidence="2">The sequence shown here is derived from an EMBL/GenBank/DDBJ whole genome shotgun (WGS) entry which is preliminary data.</text>
</comment>
<accession>A0AAV7LJ01</accession>
<dbReference type="AlphaFoldDB" id="A0AAV7LJ01"/>
<evidence type="ECO:0000313" key="3">
    <source>
        <dbReference type="Proteomes" id="UP001066276"/>
    </source>
</evidence>
<protein>
    <submittedName>
        <fullName evidence="2">Uncharacterized protein</fullName>
    </submittedName>
</protein>
<evidence type="ECO:0000313" key="2">
    <source>
        <dbReference type="EMBL" id="KAJ1089358.1"/>
    </source>
</evidence>
<reference evidence="2" key="1">
    <citation type="journal article" date="2022" name="bioRxiv">
        <title>Sequencing and chromosome-scale assembly of the giantPleurodeles waltlgenome.</title>
        <authorList>
            <person name="Brown T."/>
            <person name="Elewa A."/>
            <person name="Iarovenko S."/>
            <person name="Subramanian E."/>
            <person name="Araus A.J."/>
            <person name="Petzold A."/>
            <person name="Susuki M."/>
            <person name="Suzuki K.-i.T."/>
            <person name="Hayashi T."/>
            <person name="Toyoda A."/>
            <person name="Oliveira C."/>
            <person name="Osipova E."/>
            <person name="Leigh N.D."/>
            <person name="Simon A."/>
            <person name="Yun M.H."/>
        </authorList>
    </citation>
    <scope>NUCLEOTIDE SEQUENCE</scope>
    <source>
        <strain evidence="2">20211129_DDA</strain>
        <tissue evidence="2">Liver</tissue>
    </source>
</reference>
<feature type="region of interest" description="Disordered" evidence="1">
    <location>
        <begin position="52"/>
        <end position="103"/>
    </location>
</feature>
<dbReference type="Proteomes" id="UP001066276">
    <property type="component" value="Chromosome 11"/>
</dbReference>
<name>A0AAV7LJ01_PLEWA</name>
<proteinExistence type="predicted"/>
<dbReference type="EMBL" id="JANPWB010000015">
    <property type="protein sequence ID" value="KAJ1089358.1"/>
    <property type="molecule type" value="Genomic_DNA"/>
</dbReference>
<sequence>MQSPPPSATGISVLSSVCCGAHQYGGTSFLASASIGIKGCLPAPALQSLRAQALRSAPSEPGPKMPKKKTSLLGPRPSGAKADELPGKDPPAGADHRPRRTAT</sequence>
<gene>
    <name evidence="2" type="ORF">NDU88_002509</name>
</gene>
<organism evidence="2 3">
    <name type="scientific">Pleurodeles waltl</name>
    <name type="common">Iberian ribbed newt</name>
    <dbReference type="NCBI Taxonomy" id="8319"/>
    <lineage>
        <taxon>Eukaryota</taxon>
        <taxon>Metazoa</taxon>
        <taxon>Chordata</taxon>
        <taxon>Craniata</taxon>
        <taxon>Vertebrata</taxon>
        <taxon>Euteleostomi</taxon>
        <taxon>Amphibia</taxon>
        <taxon>Batrachia</taxon>
        <taxon>Caudata</taxon>
        <taxon>Salamandroidea</taxon>
        <taxon>Salamandridae</taxon>
        <taxon>Pleurodelinae</taxon>
        <taxon>Pleurodeles</taxon>
    </lineage>
</organism>